<dbReference type="AlphaFoldDB" id="E3H836"/>
<dbReference type="eggNOG" id="COG0731">
    <property type="taxonomic scope" value="Bacteria"/>
</dbReference>
<evidence type="ECO:0000256" key="1">
    <source>
        <dbReference type="ARBA" id="ARBA00001966"/>
    </source>
</evidence>
<dbReference type="GO" id="GO:0046872">
    <property type="term" value="F:metal ion binding"/>
    <property type="evidence" value="ECO:0007669"/>
    <property type="project" value="UniProtKB-KW"/>
</dbReference>
<dbReference type="RefSeq" id="WP_013387934.1">
    <property type="nucleotide sequence ID" value="NC_014632.1"/>
</dbReference>
<dbReference type="Gene3D" id="3.20.20.70">
    <property type="entry name" value="Aldolase class I"/>
    <property type="match status" value="1"/>
</dbReference>
<evidence type="ECO:0000256" key="5">
    <source>
        <dbReference type="ARBA" id="ARBA00023004"/>
    </source>
</evidence>
<dbReference type="SFLD" id="SFLDG01083">
    <property type="entry name" value="Uncharacterised_Radical_SAM_Su"/>
    <property type="match status" value="1"/>
</dbReference>
<reference evidence="8 9" key="1">
    <citation type="journal article" date="2010" name="Stand. Genomic Sci.">
        <title>Complete genome sequence of Ilyobacter polytropus type strain (CuHbu1).</title>
        <authorList>
            <person name="Sikorski J."/>
            <person name="Chertkov O."/>
            <person name="Lapidus A."/>
            <person name="Nolan M."/>
            <person name="Lucas S."/>
            <person name="Del Rio T.G."/>
            <person name="Tice H."/>
            <person name="Cheng J.F."/>
            <person name="Tapia R."/>
            <person name="Han C."/>
            <person name="Goodwin L."/>
            <person name="Pitluck S."/>
            <person name="Liolios K."/>
            <person name="Ivanova N."/>
            <person name="Mavromatis K."/>
            <person name="Mikhailova N."/>
            <person name="Pati A."/>
            <person name="Chen A."/>
            <person name="Palaniappan K."/>
            <person name="Land M."/>
            <person name="Hauser L."/>
            <person name="Chang Y.J."/>
            <person name="Jeffries C.D."/>
            <person name="Brambilla E."/>
            <person name="Yasawong M."/>
            <person name="Rohde M."/>
            <person name="Pukall R."/>
            <person name="Spring S."/>
            <person name="Goker M."/>
            <person name="Woyke T."/>
            <person name="Bristow J."/>
            <person name="Eisen J.A."/>
            <person name="Markowitz V."/>
            <person name="Hugenholtz P."/>
            <person name="Kyrpides N.C."/>
            <person name="Klenk H.P."/>
        </authorList>
    </citation>
    <scope>NUCLEOTIDE SEQUENCE [LARGE SCALE GENOMIC DNA]</scope>
    <source>
        <strain evidence="9">ATCC 51220 / DSM 2926 / LMG 16218 / CuHBu1</strain>
    </source>
</reference>
<keyword evidence="9" id="KW-1185">Reference proteome</keyword>
<dbReference type="EMBL" id="CP002281">
    <property type="protein sequence ID" value="ADO83267.1"/>
    <property type="molecule type" value="Genomic_DNA"/>
</dbReference>
<dbReference type="InterPro" id="IPR040084">
    <property type="entry name" value="GTPase_Obg"/>
</dbReference>
<dbReference type="InterPro" id="IPR013785">
    <property type="entry name" value="Aldolase_TIM"/>
</dbReference>
<dbReference type="GO" id="GO:0003824">
    <property type="term" value="F:catalytic activity"/>
    <property type="evidence" value="ECO:0007669"/>
    <property type="project" value="InterPro"/>
</dbReference>
<organism evidence="8 9">
    <name type="scientific">Ilyobacter polytropus (strain ATCC 51220 / DSM 2926 / LMG 16218 / CuHBu1)</name>
    <dbReference type="NCBI Taxonomy" id="572544"/>
    <lineage>
        <taxon>Bacteria</taxon>
        <taxon>Fusobacteriati</taxon>
        <taxon>Fusobacteriota</taxon>
        <taxon>Fusobacteriia</taxon>
        <taxon>Fusobacteriales</taxon>
        <taxon>Fusobacteriaceae</taxon>
        <taxon>Ilyobacter</taxon>
    </lineage>
</organism>
<dbReference type="PANTHER" id="PTHR43787:SF11">
    <property type="entry name" value="UPF0026 PROTEIN SLR1464"/>
    <property type="match status" value="1"/>
</dbReference>
<sequence length="311" mass="35493">MYKYVFGPVPSRRLGVSLGVDLVEAKTCNLNCIYCECGGNSKTFSERGSYVNLEEVKIELKNALKKIKPDYITFSGSGEPTLNSDIGTLITWVKENTDSKVAVITNSTLLHYDEVIEDIIEADVIMPSLDAISEEIFVKVNRPHATLRSEDILEGLVKLSEKFKGKILLEIFIVEGVNDTPEELKLFAEFLKKLGIEAIQLNTLARPGAVDWIQPATFKRLKEIKEYFESFGINGVEIIKKYKNRDQIEKYSPEEEKLILNMLSKRAYSIEELCEMVGGKKKQLYKYLEILEKEKKVEFIYTEGSFFLKKL</sequence>
<keyword evidence="6" id="KW-0411">Iron-sulfur</keyword>
<dbReference type="KEGG" id="ipo:Ilyop_1487"/>
<gene>
    <name evidence="8" type="ordered locus">Ilyop_1487</name>
</gene>
<dbReference type="STRING" id="572544.Ilyop_1487"/>
<dbReference type="Pfam" id="PF04055">
    <property type="entry name" value="Radical_SAM"/>
    <property type="match status" value="1"/>
</dbReference>
<dbReference type="HOGENOM" id="CLU_058377_0_0_0"/>
<dbReference type="InterPro" id="IPR058240">
    <property type="entry name" value="rSAM_sf"/>
</dbReference>
<dbReference type="GO" id="GO:0051539">
    <property type="term" value="F:4 iron, 4 sulfur cluster binding"/>
    <property type="evidence" value="ECO:0007669"/>
    <property type="project" value="UniProtKB-KW"/>
</dbReference>
<keyword evidence="3" id="KW-0949">S-adenosyl-L-methionine</keyword>
<feature type="domain" description="Radical SAM core" evidence="7">
    <location>
        <begin position="8"/>
        <end position="234"/>
    </location>
</feature>
<dbReference type="InterPro" id="IPR006638">
    <property type="entry name" value="Elp3/MiaA/NifB-like_rSAM"/>
</dbReference>
<dbReference type="CDD" id="cd01335">
    <property type="entry name" value="Radical_SAM"/>
    <property type="match status" value="1"/>
</dbReference>
<dbReference type="SFLD" id="SFLDS00029">
    <property type="entry name" value="Radical_SAM"/>
    <property type="match status" value="1"/>
</dbReference>
<dbReference type="PROSITE" id="PS51918">
    <property type="entry name" value="RADICAL_SAM"/>
    <property type="match status" value="1"/>
</dbReference>
<keyword evidence="4" id="KW-0479">Metal-binding</keyword>
<dbReference type="PANTHER" id="PTHR43787">
    <property type="entry name" value="FEMO COFACTOR BIOSYNTHESIS PROTEIN NIFB-RELATED"/>
    <property type="match status" value="1"/>
</dbReference>
<proteinExistence type="predicted"/>
<evidence type="ECO:0000256" key="3">
    <source>
        <dbReference type="ARBA" id="ARBA00022691"/>
    </source>
</evidence>
<keyword evidence="5" id="KW-0408">Iron</keyword>
<evidence type="ECO:0000313" key="9">
    <source>
        <dbReference type="Proteomes" id="UP000006875"/>
    </source>
</evidence>
<dbReference type="InterPro" id="IPR007197">
    <property type="entry name" value="rSAM"/>
</dbReference>
<comment type="cofactor">
    <cofactor evidence="1">
        <name>[4Fe-4S] cluster</name>
        <dbReference type="ChEBI" id="CHEBI:49883"/>
    </cofactor>
</comment>
<evidence type="ECO:0000256" key="6">
    <source>
        <dbReference type="ARBA" id="ARBA00023014"/>
    </source>
</evidence>
<accession>E3H836</accession>
<protein>
    <submittedName>
        <fullName evidence="8">Radical SAM domain protein</fullName>
    </submittedName>
</protein>
<evidence type="ECO:0000256" key="4">
    <source>
        <dbReference type="ARBA" id="ARBA00022723"/>
    </source>
</evidence>
<dbReference type="Proteomes" id="UP000006875">
    <property type="component" value="Chromosome"/>
</dbReference>
<evidence type="ECO:0000256" key="2">
    <source>
        <dbReference type="ARBA" id="ARBA00022485"/>
    </source>
</evidence>
<keyword evidence="2" id="KW-0004">4Fe-4S</keyword>
<dbReference type="SMART" id="SM00729">
    <property type="entry name" value="Elp3"/>
    <property type="match status" value="1"/>
</dbReference>
<dbReference type="SFLD" id="SFLDG01067">
    <property type="entry name" value="SPASM/twitch_domain_containing"/>
    <property type="match status" value="1"/>
</dbReference>
<dbReference type="OrthoDB" id="9795504at2"/>
<name>E3H836_ILYPC</name>
<evidence type="ECO:0000259" key="7">
    <source>
        <dbReference type="PROSITE" id="PS51918"/>
    </source>
</evidence>
<evidence type="ECO:0000313" key="8">
    <source>
        <dbReference type="EMBL" id="ADO83267.1"/>
    </source>
</evidence>
<dbReference type="SUPFAM" id="SSF102114">
    <property type="entry name" value="Radical SAM enzymes"/>
    <property type="match status" value="1"/>
</dbReference>